<sequence length="147" mass="16369">GPLIGDNIGWGESNNLGTLYANGEYLFFSGPDMEFKKGWLPSLESLYTNNVNIGSAGTVVSRIDANGSIKFTGGINLKFGGLVNQFCDFKYSLNLAKPLKIYVDSVLYPFIKKETLFMVGGFDPHYFYWEDDVDLGIRLKKMGLKTL</sequence>
<dbReference type="GO" id="GO:0016740">
    <property type="term" value="F:transferase activity"/>
    <property type="evidence" value="ECO:0007669"/>
    <property type="project" value="UniProtKB-KW"/>
</dbReference>
<comment type="caution">
    <text evidence="1">The sequence shown here is derived from an EMBL/GenBank/DDBJ whole genome shotgun (WGS) entry which is preliminary data.</text>
</comment>
<accession>T0YLB6</accession>
<keyword evidence="1" id="KW-0808">Transferase</keyword>
<organism evidence="1">
    <name type="scientific">mine drainage metagenome</name>
    <dbReference type="NCBI Taxonomy" id="410659"/>
    <lineage>
        <taxon>unclassified sequences</taxon>
        <taxon>metagenomes</taxon>
        <taxon>ecological metagenomes</taxon>
    </lineage>
</organism>
<dbReference type="Gene3D" id="3.90.550.10">
    <property type="entry name" value="Spore Coat Polysaccharide Biosynthesis Protein SpsA, Chain A"/>
    <property type="match status" value="1"/>
</dbReference>
<protein>
    <submittedName>
        <fullName evidence="1">Glycosyl transferase family protein</fullName>
    </submittedName>
</protein>
<gene>
    <name evidence="1" type="ORF">B1B_17355</name>
</gene>
<dbReference type="SUPFAM" id="SSF53448">
    <property type="entry name" value="Nucleotide-diphospho-sugar transferases"/>
    <property type="match status" value="1"/>
</dbReference>
<reference evidence="1" key="2">
    <citation type="journal article" date="2014" name="ISME J.">
        <title>Microbial stratification in low pH oxic and suboxic macroscopic growths along an acid mine drainage.</title>
        <authorList>
            <person name="Mendez-Garcia C."/>
            <person name="Mesa V."/>
            <person name="Sprenger R.R."/>
            <person name="Richter M."/>
            <person name="Diez M.S."/>
            <person name="Solano J."/>
            <person name="Bargiela R."/>
            <person name="Golyshina O.V."/>
            <person name="Manteca A."/>
            <person name="Ramos J.L."/>
            <person name="Gallego J.R."/>
            <person name="Llorente I."/>
            <person name="Martins Dos Santos V.A."/>
            <person name="Jensen O.N."/>
            <person name="Pelaez A.I."/>
            <person name="Sanchez J."/>
            <person name="Ferrer M."/>
        </authorList>
    </citation>
    <scope>NUCLEOTIDE SEQUENCE</scope>
</reference>
<proteinExistence type="predicted"/>
<name>T0YLB6_9ZZZZ</name>
<feature type="non-terminal residue" evidence="1">
    <location>
        <position position="1"/>
    </location>
</feature>
<evidence type="ECO:0000313" key="1">
    <source>
        <dbReference type="EMBL" id="EQD33913.1"/>
    </source>
</evidence>
<reference evidence="1" key="1">
    <citation type="submission" date="2013-08" db="EMBL/GenBank/DDBJ databases">
        <authorList>
            <person name="Mendez C."/>
            <person name="Richter M."/>
            <person name="Ferrer M."/>
            <person name="Sanchez J."/>
        </authorList>
    </citation>
    <scope>NUCLEOTIDE SEQUENCE</scope>
</reference>
<dbReference type="EMBL" id="AUZY01011583">
    <property type="protein sequence ID" value="EQD33913.1"/>
    <property type="molecule type" value="Genomic_DNA"/>
</dbReference>
<dbReference type="InterPro" id="IPR029044">
    <property type="entry name" value="Nucleotide-diphossugar_trans"/>
</dbReference>
<dbReference type="AlphaFoldDB" id="T0YLB6"/>